<dbReference type="EMBL" id="JAMKOV010000001">
    <property type="protein sequence ID" value="KAI8045148.1"/>
    <property type="molecule type" value="Genomic_DNA"/>
</dbReference>
<keyword evidence="2" id="KW-1185">Reference proteome</keyword>
<dbReference type="GO" id="GO:0030951">
    <property type="term" value="P:establishment or maintenance of microtubule cytoskeleton polarity"/>
    <property type="evidence" value="ECO:0007669"/>
    <property type="project" value="InterPro"/>
</dbReference>
<dbReference type="GO" id="GO:0061863">
    <property type="term" value="F:microtubule plus end polymerase"/>
    <property type="evidence" value="ECO:0007669"/>
    <property type="project" value="InterPro"/>
</dbReference>
<dbReference type="PANTHER" id="PTHR12609">
    <property type="entry name" value="MICROTUBULE ASSOCIATED PROTEIN XMAP215"/>
    <property type="match status" value="1"/>
</dbReference>
<accession>A0A9P9YYF5</accession>
<dbReference type="GO" id="GO:0007051">
    <property type="term" value="P:spindle organization"/>
    <property type="evidence" value="ECO:0007669"/>
    <property type="project" value="InterPro"/>
</dbReference>
<sequence length="90" mass="10493">MLPERSNELNYDAVIMEVHEFMLALPSTWWQNRPSDTPMRTIKTILHNMAKVKGNAILQHLNQIPTHSELHTYLIRILKVGSLDNFIKDL</sequence>
<dbReference type="GO" id="GO:0046785">
    <property type="term" value="P:microtubule polymerization"/>
    <property type="evidence" value="ECO:0007669"/>
    <property type="project" value="InterPro"/>
</dbReference>
<organism evidence="1 2">
    <name type="scientific">Drosophila gunungcola</name>
    <name type="common">fruit fly</name>
    <dbReference type="NCBI Taxonomy" id="103775"/>
    <lineage>
        <taxon>Eukaryota</taxon>
        <taxon>Metazoa</taxon>
        <taxon>Ecdysozoa</taxon>
        <taxon>Arthropoda</taxon>
        <taxon>Hexapoda</taxon>
        <taxon>Insecta</taxon>
        <taxon>Pterygota</taxon>
        <taxon>Neoptera</taxon>
        <taxon>Endopterygota</taxon>
        <taxon>Diptera</taxon>
        <taxon>Brachycera</taxon>
        <taxon>Muscomorpha</taxon>
        <taxon>Ephydroidea</taxon>
        <taxon>Drosophilidae</taxon>
        <taxon>Drosophila</taxon>
        <taxon>Sophophora</taxon>
    </lineage>
</organism>
<gene>
    <name evidence="1" type="ORF">M5D96_001327</name>
</gene>
<reference evidence="1" key="1">
    <citation type="journal article" date="2023" name="Genome Biol. Evol.">
        <title>Long-read-based Genome Assembly of Drosophila gunungcola Reveals Fewer Chemosensory Genes in Flower-breeding Species.</title>
        <authorList>
            <person name="Negi A."/>
            <person name="Liao B.Y."/>
            <person name="Yeh S.D."/>
        </authorList>
    </citation>
    <scope>NUCLEOTIDE SEQUENCE</scope>
    <source>
        <strain evidence="1">Sukarami</strain>
    </source>
</reference>
<dbReference type="Proteomes" id="UP001059596">
    <property type="component" value="Chromosome 3R"/>
</dbReference>
<proteinExistence type="predicted"/>
<evidence type="ECO:0000313" key="1">
    <source>
        <dbReference type="EMBL" id="KAI8045148.1"/>
    </source>
</evidence>
<dbReference type="AlphaFoldDB" id="A0A9P9YYF5"/>
<evidence type="ECO:0000313" key="2">
    <source>
        <dbReference type="Proteomes" id="UP001059596"/>
    </source>
</evidence>
<name>A0A9P9YYF5_9MUSC</name>
<protein>
    <submittedName>
        <fullName evidence="1">Uncharacterized protein</fullName>
    </submittedName>
</protein>
<dbReference type="InterPro" id="IPR045110">
    <property type="entry name" value="XMAP215"/>
</dbReference>
<dbReference type="GO" id="GO:0051010">
    <property type="term" value="F:microtubule plus-end binding"/>
    <property type="evidence" value="ECO:0007669"/>
    <property type="project" value="InterPro"/>
</dbReference>
<comment type="caution">
    <text evidence="1">The sequence shown here is derived from an EMBL/GenBank/DDBJ whole genome shotgun (WGS) entry which is preliminary data.</text>
</comment>